<dbReference type="NCBIfam" id="TIGR01494">
    <property type="entry name" value="ATPase_P-type"/>
    <property type="match status" value="2"/>
</dbReference>
<name>A0ABN6M3Y9_9BACT</name>
<evidence type="ECO:0000256" key="2">
    <source>
        <dbReference type="ARBA" id="ARBA00005675"/>
    </source>
</evidence>
<dbReference type="InterPro" id="IPR059000">
    <property type="entry name" value="ATPase_P-type_domA"/>
</dbReference>
<keyword evidence="3" id="KW-1003">Cell membrane</keyword>
<feature type="transmembrane region" description="Helical" evidence="11">
    <location>
        <begin position="872"/>
        <end position="891"/>
    </location>
</feature>
<feature type="transmembrane region" description="Helical" evidence="11">
    <location>
        <begin position="280"/>
        <end position="306"/>
    </location>
</feature>
<dbReference type="InterPro" id="IPR023298">
    <property type="entry name" value="ATPase_P-typ_TM_dom_sf"/>
</dbReference>
<keyword evidence="9 11" id="KW-0472">Membrane</keyword>
<evidence type="ECO:0000256" key="3">
    <source>
        <dbReference type="ARBA" id="ARBA00022475"/>
    </source>
</evidence>
<keyword evidence="6" id="KW-0067">ATP-binding</keyword>
<dbReference type="InterPro" id="IPR004014">
    <property type="entry name" value="ATPase_P-typ_cation-transptr_N"/>
</dbReference>
<feature type="transmembrane region" description="Helical" evidence="11">
    <location>
        <begin position="771"/>
        <end position="796"/>
    </location>
</feature>
<dbReference type="PROSITE" id="PS00154">
    <property type="entry name" value="ATPASE_E1_E2"/>
    <property type="match status" value="1"/>
</dbReference>
<dbReference type="CDD" id="cd02080">
    <property type="entry name" value="P-type_ATPase_cation"/>
    <property type="match status" value="1"/>
</dbReference>
<evidence type="ECO:0000256" key="6">
    <source>
        <dbReference type="ARBA" id="ARBA00022840"/>
    </source>
</evidence>
<dbReference type="Pfam" id="PF00689">
    <property type="entry name" value="Cation_ATPase_C"/>
    <property type="match status" value="1"/>
</dbReference>
<dbReference type="Pfam" id="PF08282">
    <property type="entry name" value="Hydrolase_3"/>
    <property type="match status" value="1"/>
</dbReference>
<dbReference type="InterPro" id="IPR036412">
    <property type="entry name" value="HAD-like_sf"/>
</dbReference>
<dbReference type="InterPro" id="IPR023214">
    <property type="entry name" value="HAD_sf"/>
</dbReference>
<feature type="transmembrane region" description="Helical" evidence="11">
    <location>
        <begin position="698"/>
        <end position="723"/>
    </location>
</feature>
<evidence type="ECO:0000256" key="5">
    <source>
        <dbReference type="ARBA" id="ARBA00022741"/>
    </source>
</evidence>
<keyword evidence="5" id="KW-0547">Nucleotide-binding</keyword>
<proteinExistence type="inferred from homology"/>
<evidence type="ECO:0000313" key="13">
    <source>
        <dbReference type="EMBL" id="BDD86496.1"/>
    </source>
</evidence>
<keyword evidence="4 11" id="KW-0812">Transmembrane</keyword>
<feature type="transmembrane region" description="Helical" evidence="11">
    <location>
        <begin position="802"/>
        <end position="820"/>
    </location>
</feature>
<feature type="compositionally biased region" description="Basic and acidic residues" evidence="10">
    <location>
        <begin position="1"/>
        <end position="28"/>
    </location>
</feature>
<feature type="transmembrane region" description="Helical" evidence="11">
    <location>
        <begin position="840"/>
        <end position="860"/>
    </location>
</feature>
<dbReference type="Gene3D" id="2.70.150.10">
    <property type="entry name" value="Calcium-transporting ATPase, cytoplasmic transduction domain A"/>
    <property type="match status" value="1"/>
</dbReference>
<feature type="transmembrane region" description="Helical" evidence="11">
    <location>
        <begin position="250"/>
        <end position="268"/>
    </location>
</feature>
<dbReference type="SUPFAM" id="SSF81653">
    <property type="entry name" value="Calcium ATPase, transduction domain A"/>
    <property type="match status" value="1"/>
</dbReference>
<dbReference type="InterPro" id="IPR001757">
    <property type="entry name" value="P_typ_ATPase"/>
</dbReference>
<dbReference type="Pfam" id="PF00122">
    <property type="entry name" value="E1-E2_ATPase"/>
    <property type="match status" value="1"/>
</dbReference>
<sequence>MAEKDHSAEKEKPPYARPVDKVLQHLESSEEGLSTSAVTQKAAAAGPNRLPEPPPESMLKRFLRQFHDLLIYVLLASAGITALLAHWIDTGVILGVVVINALIGFIQEGRAEQALAGIRRLLSASARVRRDGRWQEIEAQTLVPGDIVRLRSGDRVPADLRLISTINLLVEESALTGESEASHKQQESVAATAALGDRACMAYSGTMVVAGRGVGVVTAIGADTEIGRINLMLGEVEKIATPLTRQMNRFGSILSFAIVGLALLLVAIGRVMHGYAWTELFFAAIGFAVAAIPEGLPAILTITLALGVQRMARRRAITRKLDAIETLGSVTVICSDKTGTLTKNEMTVRSVVTTADSYAVEGSGYVPQGTIIRDDDPVALEQHPDLQAVIEVLSLCNDAEIHEQDGQWRVIGEPTEAAMQTLAGKAGFTGNGYHRVAVVPFESHNKYMATLHRFPDERRMILVKGAPDRILERCGAQRSVQGETEPLDRSFWEEQVDQLGRRGLRVLAAAARPVGQEKSTLSSDDFDHELSFLGLVGIIDPPRPEAVRAISLCRQAGIKVKMITGDHAGTARAIGREMGLIDGGGEERVVSGPELENVSDERLVELAGTYDIFARTSPEHKLRLVKALQAMGEVVAMTGDGVNDAPALKRADVGVAMGIKGTEATKEAADIVLADDNFLSIEQAVEEGRTIYDNLRKAILFVLPTNGAEGLVMLAAVAFGLVLPLTPVQILWVNMVTAVTLGLALAFEPTEPGIMNRPPRRPDEPILGSRLIWRIAFVSLLIGSATIGSFLFVRLAGLSLEQARTMAVNTLVFGEIFYLLNTRFIDQSSLRLDLFSSNPAVWLTIVLLLVLQALFTYAPIMQLWFGSAGLTLLHWLIPLAVGFSVFCLVEAQKAVDRYLLSRSAAPGN</sequence>
<dbReference type="EMBL" id="AP025516">
    <property type="protein sequence ID" value="BDD86496.1"/>
    <property type="molecule type" value="Genomic_DNA"/>
</dbReference>
<evidence type="ECO:0000256" key="11">
    <source>
        <dbReference type="SAM" id="Phobius"/>
    </source>
</evidence>
<dbReference type="SFLD" id="SFLDG00002">
    <property type="entry name" value="C1.7:_P-type_atpase_like"/>
    <property type="match status" value="1"/>
</dbReference>
<keyword evidence="8 11" id="KW-1133">Transmembrane helix</keyword>
<feature type="transmembrane region" description="Helical" evidence="11">
    <location>
        <begin position="93"/>
        <end position="111"/>
    </location>
</feature>
<dbReference type="SFLD" id="SFLDF00027">
    <property type="entry name" value="p-type_atpase"/>
    <property type="match status" value="1"/>
</dbReference>
<dbReference type="Gene3D" id="3.40.1110.10">
    <property type="entry name" value="Calcium-transporting ATPase, cytoplasmic domain N"/>
    <property type="match status" value="1"/>
</dbReference>
<organism evidence="13 14">
    <name type="scientific">Desulfofustis limnaeus</name>
    <dbReference type="NCBI Taxonomy" id="2740163"/>
    <lineage>
        <taxon>Bacteria</taxon>
        <taxon>Pseudomonadati</taxon>
        <taxon>Thermodesulfobacteriota</taxon>
        <taxon>Desulfobulbia</taxon>
        <taxon>Desulfobulbales</taxon>
        <taxon>Desulfocapsaceae</taxon>
        <taxon>Desulfofustis</taxon>
    </lineage>
</organism>
<dbReference type="PRINTS" id="PR00120">
    <property type="entry name" value="HATPASE"/>
</dbReference>
<accession>A0ABN6M3Y9</accession>
<dbReference type="PRINTS" id="PR00119">
    <property type="entry name" value="CATATPASE"/>
</dbReference>
<dbReference type="SFLD" id="SFLDS00003">
    <property type="entry name" value="Haloacid_Dehalogenase"/>
    <property type="match status" value="1"/>
</dbReference>
<dbReference type="SUPFAM" id="SSF81665">
    <property type="entry name" value="Calcium ATPase, transmembrane domain M"/>
    <property type="match status" value="1"/>
</dbReference>
<keyword evidence="14" id="KW-1185">Reference proteome</keyword>
<dbReference type="SUPFAM" id="SSF81660">
    <property type="entry name" value="Metal cation-transporting ATPase, ATP-binding domain N"/>
    <property type="match status" value="1"/>
</dbReference>
<comment type="subcellular location">
    <subcellularLocation>
        <location evidence="1">Cell membrane</location>
        <topology evidence="1">Multi-pass membrane protein</topology>
    </subcellularLocation>
</comment>
<dbReference type="InterPro" id="IPR006068">
    <property type="entry name" value="ATPase_P-typ_cation-transptr_C"/>
</dbReference>
<dbReference type="SMART" id="SM00831">
    <property type="entry name" value="Cation_ATPase_N"/>
    <property type="match status" value="1"/>
</dbReference>
<dbReference type="PANTHER" id="PTHR43294">
    <property type="entry name" value="SODIUM/POTASSIUM-TRANSPORTING ATPASE SUBUNIT ALPHA"/>
    <property type="match status" value="1"/>
</dbReference>
<gene>
    <name evidence="13" type="ORF">DPPLL_08610</name>
</gene>
<dbReference type="InterPro" id="IPR018303">
    <property type="entry name" value="ATPase_P-typ_P_site"/>
</dbReference>
<feature type="domain" description="Cation-transporting P-type ATPase N-terminal" evidence="12">
    <location>
        <begin position="13"/>
        <end position="86"/>
    </location>
</feature>
<evidence type="ECO:0000256" key="7">
    <source>
        <dbReference type="ARBA" id="ARBA00022967"/>
    </source>
</evidence>
<dbReference type="Proteomes" id="UP000830055">
    <property type="component" value="Chromosome"/>
</dbReference>
<evidence type="ECO:0000256" key="10">
    <source>
        <dbReference type="SAM" id="MobiDB-lite"/>
    </source>
</evidence>
<evidence type="ECO:0000256" key="4">
    <source>
        <dbReference type="ARBA" id="ARBA00022692"/>
    </source>
</evidence>
<dbReference type="Pfam" id="PF13246">
    <property type="entry name" value="Cation_ATPase"/>
    <property type="match status" value="1"/>
</dbReference>
<protein>
    <submittedName>
        <fullName evidence="13">Carbonate dehydratase</fullName>
    </submittedName>
</protein>
<evidence type="ECO:0000313" key="14">
    <source>
        <dbReference type="Proteomes" id="UP000830055"/>
    </source>
</evidence>
<dbReference type="InterPro" id="IPR050510">
    <property type="entry name" value="Cation_transp_ATPase_P-type"/>
</dbReference>
<dbReference type="RefSeq" id="WP_284153582.1">
    <property type="nucleotide sequence ID" value="NZ_AP025516.1"/>
</dbReference>
<dbReference type="Gene3D" id="3.40.50.1000">
    <property type="entry name" value="HAD superfamily/HAD-like"/>
    <property type="match status" value="1"/>
</dbReference>
<reference evidence="13 14" key="1">
    <citation type="submission" date="2022-01" db="EMBL/GenBank/DDBJ databases">
        <title>Desulfofustis limnae sp. nov., a novel mesophilic sulfate-reducing bacterium isolated from marsh soil.</title>
        <authorList>
            <person name="Watanabe M."/>
            <person name="Takahashi A."/>
            <person name="Kojima H."/>
            <person name="Fukui M."/>
        </authorList>
    </citation>
    <scope>NUCLEOTIDE SEQUENCE [LARGE SCALE GENOMIC DNA]</scope>
    <source>
        <strain evidence="13 14">PPLL</strain>
    </source>
</reference>
<evidence type="ECO:0000256" key="1">
    <source>
        <dbReference type="ARBA" id="ARBA00004651"/>
    </source>
</evidence>
<dbReference type="PANTHER" id="PTHR43294:SF21">
    <property type="entry name" value="CATION TRANSPORTING ATPASE"/>
    <property type="match status" value="1"/>
</dbReference>
<evidence type="ECO:0000259" key="12">
    <source>
        <dbReference type="SMART" id="SM00831"/>
    </source>
</evidence>
<dbReference type="Pfam" id="PF00690">
    <property type="entry name" value="Cation_ATPase_N"/>
    <property type="match status" value="1"/>
</dbReference>
<feature type="transmembrane region" description="Helical" evidence="11">
    <location>
        <begin position="69"/>
        <end position="87"/>
    </location>
</feature>
<evidence type="ECO:0000256" key="9">
    <source>
        <dbReference type="ARBA" id="ARBA00023136"/>
    </source>
</evidence>
<dbReference type="InterPro" id="IPR008250">
    <property type="entry name" value="ATPase_P-typ_transduc_dom_A_sf"/>
</dbReference>
<keyword evidence="7" id="KW-1278">Translocase</keyword>
<feature type="region of interest" description="Disordered" evidence="10">
    <location>
        <begin position="1"/>
        <end position="53"/>
    </location>
</feature>
<feature type="transmembrane region" description="Helical" evidence="11">
    <location>
        <begin position="729"/>
        <end position="750"/>
    </location>
</feature>
<evidence type="ECO:0000256" key="8">
    <source>
        <dbReference type="ARBA" id="ARBA00022989"/>
    </source>
</evidence>
<dbReference type="InterPro" id="IPR023299">
    <property type="entry name" value="ATPase_P-typ_cyto_dom_N"/>
</dbReference>
<comment type="similarity">
    <text evidence="2">Belongs to the cation transport ATPase (P-type) (TC 3.A.3) family. Type IIA subfamily.</text>
</comment>
<dbReference type="Gene3D" id="1.20.1110.10">
    <property type="entry name" value="Calcium-transporting ATPase, transmembrane domain"/>
    <property type="match status" value="1"/>
</dbReference>
<dbReference type="SUPFAM" id="SSF56784">
    <property type="entry name" value="HAD-like"/>
    <property type="match status" value="1"/>
</dbReference>
<dbReference type="InterPro" id="IPR044492">
    <property type="entry name" value="P_typ_ATPase_HD_dom"/>
</dbReference>